<reference evidence="2" key="1">
    <citation type="journal article" date="2022" name="Int. J. Mol. Sci.">
        <title>Draft Genome of Tanacetum Coccineum: Genomic Comparison of Closely Related Tanacetum-Family Plants.</title>
        <authorList>
            <person name="Yamashiro T."/>
            <person name="Shiraishi A."/>
            <person name="Nakayama K."/>
            <person name="Satake H."/>
        </authorList>
    </citation>
    <scope>NUCLEOTIDE SEQUENCE</scope>
</reference>
<reference evidence="2" key="2">
    <citation type="submission" date="2022-01" db="EMBL/GenBank/DDBJ databases">
        <authorList>
            <person name="Yamashiro T."/>
            <person name="Shiraishi A."/>
            <person name="Satake H."/>
            <person name="Nakayama K."/>
        </authorList>
    </citation>
    <scope>NUCLEOTIDE SEQUENCE</scope>
</reference>
<feature type="compositionally biased region" description="Low complexity" evidence="1">
    <location>
        <begin position="324"/>
        <end position="340"/>
    </location>
</feature>
<dbReference type="Proteomes" id="UP001151760">
    <property type="component" value="Unassembled WGS sequence"/>
</dbReference>
<evidence type="ECO:0000313" key="3">
    <source>
        <dbReference type="Proteomes" id="UP001151760"/>
    </source>
</evidence>
<feature type="region of interest" description="Disordered" evidence="1">
    <location>
        <begin position="305"/>
        <end position="416"/>
    </location>
</feature>
<accession>A0ABQ4XY03</accession>
<gene>
    <name evidence="2" type="ORF">Tco_0703140</name>
</gene>
<feature type="region of interest" description="Disordered" evidence="1">
    <location>
        <begin position="435"/>
        <end position="553"/>
    </location>
</feature>
<feature type="compositionally biased region" description="Basic and acidic residues" evidence="1">
    <location>
        <begin position="476"/>
        <end position="487"/>
    </location>
</feature>
<protein>
    <submittedName>
        <fullName evidence="2">Uncharacterized protein</fullName>
    </submittedName>
</protein>
<proteinExistence type="predicted"/>
<feature type="compositionally biased region" description="Basic residues" evidence="1">
    <location>
        <begin position="314"/>
        <end position="323"/>
    </location>
</feature>
<feature type="compositionally biased region" description="Basic and acidic residues" evidence="1">
    <location>
        <begin position="351"/>
        <end position="367"/>
    </location>
</feature>
<organism evidence="2 3">
    <name type="scientific">Tanacetum coccineum</name>
    <dbReference type="NCBI Taxonomy" id="301880"/>
    <lineage>
        <taxon>Eukaryota</taxon>
        <taxon>Viridiplantae</taxon>
        <taxon>Streptophyta</taxon>
        <taxon>Embryophyta</taxon>
        <taxon>Tracheophyta</taxon>
        <taxon>Spermatophyta</taxon>
        <taxon>Magnoliopsida</taxon>
        <taxon>eudicotyledons</taxon>
        <taxon>Gunneridae</taxon>
        <taxon>Pentapetalae</taxon>
        <taxon>asterids</taxon>
        <taxon>campanulids</taxon>
        <taxon>Asterales</taxon>
        <taxon>Asteraceae</taxon>
        <taxon>Asteroideae</taxon>
        <taxon>Anthemideae</taxon>
        <taxon>Anthemidinae</taxon>
        <taxon>Tanacetum</taxon>
    </lineage>
</organism>
<feature type="compositionally biased region" description="Polar residues" evidence="1">
    <location>
        <begin position="488"/>
        <end position="504"/>
    </location>
</feature>
<evidence type="ECO:0000256" key="1">
    <source>
        <dbReference type="SAM" id="MobiDB-lite"/>
    </source>
</evidence>
<sequence>MAAANVPVENALAPDPPVRSDDQILPYSSWVPIGRSNCVLDPLKKQRNLIYKISIDILQNTNFFGAFTASATIPSIYIQQFWDTIRNDKKTRVYSLDEQRFELNVDVLREALRITPRNEANQFVYLIPSNDLIDFVLQLEYPKDISGVSYMYTNDLYHPWRAILSLINLCLTGKTSRYDRPRHPEEFIYAYDSFITDKKKLSKPVTDKKKEPKTLLIPYVRFTKLIIFYLRSLHLFHPRTGSALHTPDEDCKLRNLKFVAKGVDYEIFGMPIPDALITDDIRNAPYYSDYLELVAKHDRRVVAEAAEPSAPKAKAAKVTKPKATKQPAPKASKPKTTSSQPPKPKPAPTKPSKEVPEKKQKLVKETPDEPSPAKRSKGGLVGKRRKPKSPLKLVDEFADEGVPISEPKVDDEEADYQQGVELSLKDLEARNQGPACTVIRTPETVEPTGPSSQLEDEGIIMTNNETESDEVVTPVNKEKDASYRELTKINTGVQDEGQAGSNPGKQDEGHAGSNPGNAAEFQPQPSHVVHAGPILEPMDLEVTDASTQPTPEQMDEETLSSLQNLNKELSFTDQFFMEKPQEEEPEKTNAESEVQSMVTIPIHQDTSSVPPMTTPVIDLTIPQLDSLTVHAPLLTSMATTTTITTTTPLPPPPLQPQQSTKIRYYYNA</sequence>
<keyword evidence="3" id="KW-1185">Reference proteome</keyword>
<comment type="caution">
    <text evidence="2">The sequence shown here is derived from an EMBL/GenBank/DDBJ whole genome shotgun (WGS) entry which is preliminary data.</text>
</comment>
<evidence type="ECO:0000313" key="2">
    <source>
        <dbReference type="EMBL" id="GJS70299.1"/>
    </source>
</evidence>
<feature type="compositionally biased region" description="Basic residues" evidence="1">
    <location>
        <begin position="374"/>
        <end position="389"/>
    </location>
</feature>
<dbReference type="EMBL" id="BQNB010009925">
    <property type="protein sequence ID" value="GJS70299.1"/>
    <property type="molecule type" value="Genomic_DNA"/>
</dbReference>
<name>A0ABQ4XY03_9ASTR</name>